<dbReference type="Gene3D" id="2.60.40.10">
    <property type="entry name" value="Immunoglobulins"/>
    <property type="match status" value="1"/>
</dbReference>
<evidence type="ECO:0000256" key="1">
    <source>
        <dbReference type="ARBA" id="ARBA00000085"/>
    </source>
</evidence>
<keyword evidence="4" id="KW-0808">Transferase</keyword>
<dbReference type="SUPFAM" id="SSF101898">
    <property type="entry name" value="NHL repeat"/>
    <property type="match status" value="1"/>
</dbReference>
<feature type="domain" description="Histidine kinase" evidence="11">
    <location>
        <begin position="942"/>
        <end position="1160"/>
    </location>
</feature>
<evidence type="ECO:0000256" key="6">
    <source>
        <dbReference type="ARBA" id="ARBA00023015"/>
    </source>
</evidence>
<dbReference type="InterPro" id="IPR004358">
    <property type="entry name" value="Sig_transdc_His_kin-like_C"/>
</dbReference>
<dbReference type="FunFam" id="2.60.40.10:FF:000791">
    <property type="entry name" value="Two-component system sensor histidine kinase/response regulator"/>
    <property type="match status" value="1"/>
</dbReference>
<dbReference type="Gene3D" id="2.130.10.10">
    <property type="entry name" value="YVTN repeat-like/Quinoprotein amine dehydrogenase"/>
    <property type="match status" value="3"/>
</dbReference>
<proteinExistence type="predicted"/>
<dbReference type="InterPro" id="IPR036097">
    <property type="entry name" value="HisK_dim/P_sf"/>
</dbReference>
<dbReference type="SMART" id="SM00448">
    <property type="entry name" value="REC"/>
    <property type="match status" value="1"/>
</dbReference>
<evidence type="ECO:0000256" key="5">
    <source>
        <dbReference type="ARBA" id="ARBA00022777"/>
    </source>
</evidence>
<dbReference type="InterPro" id="IPR003594">
    <property type="entry name" value="HATPase_dom"/>
</dbReference>
<keyword evidence="5" id="KW-0418">Kinase</keyword>
<keyword evidence="8" id="KW-0804">Transcription</keyword>
<dbReference type="Pfam" id="PF07494">
    <property type="entry name" value="Reg_prop"/>
    <property type="match status" value="4"/>
</dbReference>
<dbReference type="Pfam" id="PF00072">
    <property type="entry name" value="Response_reg"/>
    <property type="match status" value="1"/>
</dbReference>
<dbReference type="InterPro" id="IPR011006">
    <property type="entry name" value="CheY-like_superfamily"/>
</dbReference>
<dbReference type="GO" id="GO:0003700">
    <property type="term" value="F:DNA-binding transcription factor activity"/>
    <property type="evidence" value="ECO:0007669"/>
    <property type="project" value="InterPro"/>
</dbReference>
<dbReference type="InterPro" id="IPR015943">
    <property type="entry name" value="WD40/YVTN_repeat-like_dom_sf"/>
</dbReference>
<dbReference type="Gene3D" id="3.40.50.2300">
    <property type="match status" value="1"/>
</dbReference>
<comment type="caution">
    <text evidence="13">The sequence shown here is derived from an EMBL/GenBank/DDBJ whole genome shotgun (WGS) entry which is preliminary data.</text>
</comment>
<evidence type="ECO:0000259" key="10">
    <source>
        <dbReference type="PROSITE" id="PS01124"/>
    </source>
</evidence>
<dbReference type="SUPFAM" id="SSF63829">
    <property type="entry name" value="Calcium-dependent phosphotriesterase"/>
    <property type="match status" value="2"/>
</dbReference>
<keyword evidence="14" id="KW-1185">Reference proteome</keyword>
<dbReference type="InterPro" id="IPR036890">
    <property type="entry name" value="HATPase_C_sf"/>
</dbReference>
<evidence type="ECO:0000256" key="3">
    <source>
        <dbReference type="ARBA" id="ARBA00022553"/>
    </source>
</evidence>
<dbReference type="SUPFAM" id="SSF46689">
    <property type="entry name" value="Homeodomain-like"/>
    <property type="match status" value="1"/>
</dbReference>
<feature type="domain" description="Response regulatory" evidence="12">
    <location>
        <begin position="1205"/>
        <end position="1320"/>
    </location>
</feature>
<dbReference type="InterPro" id="IPR013783">
    <property type="entry name" value="Ig-like_fold"/>
</dbReference>
<dbReference type="FunFam" id="3.30.565.10:FF:000006">
    <property type="entry name" value="Sensor histidine kinase WalK"/>
    <property type="match status" value="1"/>
</dbReference>
<dbReference type="PROSITE" id="PS50110">
    <property type="entry name" value="RESPONSE_REGULATORY"/>
    <property type="match status" value="1"/>
</dbReference>
<dbReference type="InterPro" id="IPR001789">
    <property type="entry name" value="Sig_transdc_resp-reg_receiver"/>
</dbReference>
<name>A0A4Q7N654_9BACT</name>
<dbReference type="EC" id="2.7.13.3" evidence="2"/>
<evidence type="ECO:0000259" key="11">
    <source>
        <dbReference type="PROSITE" id="PS50109"/>
    </source>
</evidence>
<dbReference type="CDD" id="cd00082">
    <property type="entry name" value="HisKA"/>
    <property type="match status" value="1"/>
</dbReference>
<dbReference type="InterPro" id="IPR011123">
    <property type="entry name" value="Y_Y_Y"/>
</dbReference>
<dbReference type="Pfam" id="PF07495">
    <property type="entry name" value="Y_Y_Y"/>
    <property type="match status" value="1"/>
</dbReference>
<dbReference type="Gene3D" id="3.30.565.10">
    <property type="entry name" value="Histidine kinase-like ATPase, C-terminal domain"/>
    <property type="match status" value="1"/>
</dbReference>
<dbReference type="InterPro" id="IPR009057">
    <property type="entry name" value="Homeodomain-like_sf"/>
</dbReference>
<evidence type="ECO:0000256" key="7">
    <source>
        <dbReference type="ARBA" id="ARBA00023125"/>
    </source>
</evidence>
<dbReference type="GO" id="GO:0043565">
    <property type="term" value="F:sequence-specific DNA binding"/>
    <property type="evidence" value="ECO:0007669"/>
    <property type="project" value="InterPro"/>
</dbReference>
<protein>
    <recommendedName>
        <fullName evidence="2">histidine kinase</fullName>
        <ecNumber evidence="2">2.7.13.3</ecNumber>
    </recommendedName>
</protein>
<dbReference type="InterPro" id="IPR005467">
    <property type="entry name" value="His_kinase_dom"/>
</dbReference>
<evidence type="ECO:0000256" key="9">
    <source>
        <dbReference type="PROSITE-ProRule" id="PRU00169"/>
    </source>
</evidence>
<dbReference type="Gene3D" id="1.10.10.60">
    <property type="entry name" value="Homeodomain-like"/>
    <property type="match status" value="2"/>
</dbReference>
<dbReference type="SMART" id="SM00342">
    <property type="entry name" value="HTH_ARAC"/>
    <property type="match status" value="1"/>
</dbReference>
<dbReference type="EMBL" id="SGXA01000001">
    <property type="protein sequence ID" value="RZS76553.1"/>
    <property type="molecule type" value="Genomic_DNA"/>
</dbReference>
<dbReference type="SUPFAM" id="SSF55874">
    <property type="entry name" value="ATPase domain of HSP90 chaperone/DNA topoisomerase II/histidine kinase"/>
    <property type="match status" value="1"/>
</dbReference>
<comment type="catalytic activity">
    <reaction evidence="1">
        <text>ATP + protein L-histidine = ADP + protein N-phospho-L-histidine.</text>
        <dbReference type="EC" id="2.7.13.3"/>
    </reaction>
</comment>
<evidence type="ECO:0000256" key="2">
    <source>
        <dbReference type="ARBA" id="ARBA00012438"/>
    </source>
</evidence>
<evidence type="ECO:0000256" key="4">
    <source>
        <dbReference type="ARBA" id="ARBA00022679"/>
    </source>
</evidence>
<dbReference type="Pfam" id="PF02518">
    <property type="entry name" value="HATPase_c"/>
    <property type="match status" value="1"/>
</dbReference>
<keyword evidence="7" id="KW-0238">DNA-binding</keyword>
<dbReference type="PANTHER" id="PTHR43547">
    <property type="entry name" value="TWO-COMPONENT HISTIDINE KINASE"/>
    <property type="match status" value="1"/>
</dbReference>
<dbReference type="PRINTS" id="PR00344">
    <property type="entry name" value="BCTRLSENSOR"/>
</dbReference>
<evidence type="ECO:0000313" key="13">
    <source>
        <dbReference type="EMBL" id="RZS76553.1"/>
    </source>
</evidence>
<dbReference type="InterPro" id="IPR018060">
    <property type="entry name" value="HTH_AraC"/>
</dbReference>
<feature type="modified residue" description="4-aspartylphosphate" evidence="9">
    <location>
        <position position="1253"/>
    </location>
</feature>
<dbReference type="InterPro" id="IPR018062">
    <property type="entry name" value="HTH_AraC-typ_CS"/>
</dbReference>
<dbReference type="PROSITE" id="PS00041">
    <property type="entry name" value="HTH_ARAC_FAMILY_1"/>
    <property type="match status" value="1"/>
</dbReference>
<sequence>MNAAKHCLCTLLYCILPVLYSFSQPKCRIDHYSTEDGLSHDIITYMYKDREGFMWFGTWNGINRFDGHRFVSFKSAPGDLSHLKNDRIDQIAEDDFHHFWMKAYDGQIYRFDKKTERFLPLSSILHIPVNTTETYKGILSTANGRVWIETYSKGLLLVTNPEKDSSDYFVYNSQAQEGFRLPGDKINFFREDKNGMIWVGTPKGLACLAKDENGIFKNYNTGIPEGSLNITCIAEGKDLVAVGASDGQVFIYHQKEKKITALKLSNARLHALMVDQTNSNLYATSAAGELIITGLQSQRSAAFQYDQPGGLHTFYEDRSGNLWIKPQNHGVVKFCTRTRQFKTFTQKNNAVYNHSGDHFKVYEDNKGVVWVNMKGGGFGYYDPSKDQIEYFNNEPNSSKRLFSNIVHSLFYDAEGLLWLRTDERGIEKITFQRNQFNQHLLANPGVFQSDNEVRGLCRDRKNRLWVGVKSNQLYVLQNGVKQNIRFLNQPAGGLGSAYTIMQDRKGNIWLGTKANGLFLASPQNTEETVYRLTHFQSDPKDQNSISNEIYSLLEDEAGRIWIGTFDNGLYLYDPVTGSFVHNRLALKDYPVDHFKKIRHMAQDHQGHLWLATTEGLLVVDPNTQGVFRYAAYQKIPGDLSSLGNNNVQFILKDSKNNMWLATSGGGLNKAEGSDPLKALQFTIYTSENGLPNDYILSAVEDRQQFLWVATQAGFARFDPVRKIFRNYNSYDGVPKYAFSESSVTSLQDGELVFGTIRGYLNFDPAAIKDHPMKAEMAFTNLQINNTDVKPGASDGILSASVNHTPSLELKYNQNIISIDYVVLDYRAGSKQSYAYRLAGFDKDWHYNMSDRRATYTNLPPGDYVFEVKCMTRELYNNVPVKSMRITILPPPWKTWWAYTLYAIAALLLFLFARRTALTMLRLRHKIALEKKIAAMKMNFFTNVSHELRTPVTLIVNPIEEIYKHEALSERGKQYMEVVRKNANRMGRFVNQLLDLRKIESGKAKLGLSKVEMVSFVKGISAYFTEQAREKQIDFKVEHADQEIYTWIDADKIETVVYNLVSNAFKFTPNGRSITVAVKTGNDGHSIVEVADQGAGVPPDKLSKIFELFYEGDAAGQHAAKGTGIGLALCRQMVALHGGSITAWNNPRGGLTVKVELLPGKDHFKGEHVSFVDTANDAIPALTGFAASPATISDQGNKQSDNSLPLLLLVEDNADLRFFLQAQLQDNYRIASAENGEEGYLRAQALLPDLILSDVMMPKADGMQMLGNLKANLSTSHIPVVLLTAKSAVESQIEGMSSGADYYITKPFHHDFLLAVIDNLIRQRKKILSAILEGQKALKSIPGELKLTAQDETFLQNVAVIVEEKMTDADFDIDTVAEAINMGRTTFYKKFKSLTGLAPVEFVSEMRLKKAQQLLNSGYGNITEVAYAVGFSNAKYFSTCFRTKFGVSPSEYLKQNKSERMQNRSE</sequence>
<dbReference type="SUPFAM" id="SSF52172">
    <property type="entry name" value="CheY-like"/>
    <property type="match status" value="1"/>
</dbReference>
<keyword evidence="6" id="KW-0805">Transcription regulation</keyword>
<dbReference type="FunFam" id="1.10.287.130:FF:000045">
    <property type="entry name" value="Two-component system sensor histidine kinase/response regulator"/>
    <property type="match status" value="1"/>
</dbReference>
<dbReference type="GO" id="GO:0000155">
    <property type="term" value="F:phosphorelay sensor kinase activity"/>
    <property type="evidence" value="ECO:0007669"/>
    <property type="project" value="InterPro"/>
</dbReference>
<dbReference type="PROSITE" id="PS50109">
    <property type="entry name" value="HIS_KIN"/>
    <property type="match status" value="1"/>
</dbReference>
<evidence type="ECO:0000313" key="14">
    <source>
        <dbReference type="Proteomes" id="UP000293874"/>
    </source>
</evidence>
<feature type="domain" description="HTH araC/xylS-type" evidence="10">
    <location>
        <begin position="1355"/>
        <end position="1454"/>
    </location>
</feature>
<dbReference type="Pfam" id="PF12833">
    <property type="entry name" value="HTH_18"/>
    <property type="match status" value="1"/>
</dbReference>
<reference evidence="13 14" key="1">
    <citation type="submission" date="2019-02" db="EMBL/GenBank/DDBJ databases">
        <title>Genomic Encyclopedia of Type Strains, Phase IV (KMG-IV): sequencing the most valuable type-strain genomes for metagenomic binning, comparative biology and taxonomic classification.</title>
        <authorList>
            <person name="Goeker M."/>
        </authorList>
    </citation>
    <scope>NUCLEOTIDE SEQUENCE [LARGE SCALE GENOMIC DNA]</scope>
    <source>
        <strain evidence="13 14">DSM 18116</strain>
    </source>
</reference>
<dbReference type="Proteomes" id="UP000293874">
    <property type="component" value="Unassembled WGS sequence"/>
</dbReference>
<gene>
    <name evidence="13" type="ORF">EV199_2439</name>
</gene>
<dbReference type="PANTHER" id="PTHR43547:SF2">
    <property type="entry name" value="HYBRID SIGNAL TRANSDUCTION HISTIDINE KINASE C"/>
    <property type="match status" value="1"/>
</dbReference>
<dbReference type="SMART" id="SM00388">
    <property type="entry name" value="HisKA"/>
    <property type="match status" value="1"/>
</dbReference>
<dbReference type="InterPro" id="IPR011110">
    <property type="entry name" value="Reg_prop"/>
</dbReference>
<dbReference type="InterPro" id="IPR003661">
    <property type="entry name" value="HisK_dim/P_dom"/>
</dbReference>
<evidence type="ECO:0000259" key="12">
    <source>
        <dbReference type="PROSITE" id="PS50110"/>
    </source>
</evidence>
<evidence type="ECO:0000256" key="8">
    <source>
        <dbReference type="ARBA" id="ARBA00023163"/>
    </source>
</evidence>
<dbReference type="SUPFAM" id="SSF47384">
    <property type="entry name" value="Homodimeric domain of signal transducing histidine kinase"/>
    <property type="match status" value="1"/>
</dbReference>
<dbReference type="PROSITE" id="PS01124">
    <property type="entry name" value="HTH_ARAC_FAMILY_2"/>
    <property type="match status" value="1"/>
</dbReference>
<accession>A0A4Q7N654</accession>
<dbReference type="Pfam" id="PF00512">
    <property type="entry name" value="HisKA"/>
    <property type="match status" value="1"/>
</dbReference>
<dbReference type="Gene3D" id="1.10.287.130">
    <property type="match status" value="1"/>
</dbReference>
<dbReference type="SMART" id="SM00387">
    <property type="entry name" value="HATPase_c"/>
    <property type="match status" value="1"/>
</dbReference>
<keyword evidence="3 9" id="KW-0597">Phosphoprotein</keyword>
<organism evidence="13 14">
    <name type="scientific">Pseudobacter ginsenosidimutans</name>
    <dbReference type="NCBI Taxonomy" id="661488"/>
    <lineage>
        <taxon>Bacteria</taxon>
        <taxon>Pseudomonadati</taxon>
        <taxon>Bacteroidota</taxon>
        <taxon>Chitinophagia</taxon>
        <taxon>Chitinophagales</taxon>
        <taxon>Chitinophagaceae</taxon>
        <taxon>Pseudobacter</taxon>
    </lineage>
</organism>